<feature type="region of interest" description="Disordered" evidence="2">
    <location>
        <begin position="503"/>
        <end position="522"/>
    </location>
</feature>
<dbReference type="InterPro" id="IPR027484">
    <property type="entry name" value="PInositol-4-P-5-kinase_N"/>
</dbReference>
<dbReference type="GO" id="GO:0016308">
    <property type="term" value="F:1-phosphatidylinositol-4-phosphate 5-kinase activity"/>
    <property type="evidence" value="ECO:0007669"/>
    <property type="project" value="TreeGrafter"/>
</dbReference>
<dbReference type="Gene3D" id="3.30.800.10">
    <property type="entry name" value="Phosphatidylinositol Phosphate Kinase II Beta"/>
    <property type="match status" value="1"/>
</dbReference>
<feature type="region of interest" description="Disordered" evidence="2">
    <location>
        <begin position="633"/>
        <end position="661"/>
    </location>
</feature>
<dbReference type="Pfam" id="PF01504">
    <property type="entry name" value="PIP5K"/>
    <property type="match status" value="1"/>
</dbReference>
<dbReference type="Gene3D" id="3.30.810.10">
    <property type="entry name" value="2-Layer Sandwich"/>
    <property type="match status" value="1"/>
</dbReference>
<name>A0AAV7Q2Z2_PLEWA</name>
<evidence type="ECO:0000313" key="4">
    <source>
        <dbReference type="EMBL" id="KAJ1133585.1"/>
    </source>
</evidence>
<dbReference type="Proteomes" id="UP001066276">
    <property type="component" value="Chromosome 6"/>
</dbReference>
<evidence type="ECO:0000313" key="5">
    <source>
        <dbReference type="Proteomes" id="UP001066276"/>
    </source>
</evidence>
<dbReference type="GO" id="GO:0046854">
    <property type="term" value="P:phosphatidylinositol phosphate biosynthetic process"/>
    <property type="evidence" value="ECO:0007669"/>
    <property type="project" value="TreeGrafter"/>
</dbReference>
<keyword evidence="1" id="KW-0547">Nucleotide-binding</keyword>
<sequence>MTQGSTVSRKSRNAKRRIFWRLRQKWKLLGLFEIDQEHEFYSFTCILKEGLRGAVQASIDAPRLDAPSDTDYKAVLTQSHEGFQMRTYAAPVFAHLRQSLGLSEKEYQLSLSSEASYLQFISNSKSKADFFLTNDKRFFLKTQSKREIHFLLHNLNKYVQHLESYPHSLLVKFLGVHSVILPEEGKRYLIIMQSVFYPDERITARYDIKGCQVSRWTEPAPEGSKLIVVLKDLNFEGNYISLAQQRPWLVHQVELDTKFLREMNVLDYSLLVAFQPLHADERSQSWSFANLILRAKQSINGAGSPTTSTRTLVPGVVEEDSALDQEALSRTDMPQEGWTGRRATLQRAGPQLSAESDLSDILAQNRRLLPNYKNPLHVIDGPELRYFVGIIDIFTVYSFRKRLEHLWKSIRYRGLAFSTVSPTQYARRLCRASTCPNLQTSLSLDVSSDHLWKDTLCKDTPRKDTLLKDTLRKDTPRKDTPRKDTPCKYTLCKDTLRKDTPRKDTLLKDTLRKDTPRKDTPRKDTPCKYTLCKYTLCKDTPRKDIPRKDTLLKDTPRKDTPRKDTPRKDTPRKDTLCKYTLCKDTPRKDTLLKDTLRKDTPRKDTPRKDTPRKDTPCKYTLCKDTLRKDTPRKDTLLKDTLRKDTPRKDTPRKDTPCKYTPCKDTLRKDTLLKDTLRKDTPRKDTPRKDTPCKYTLCKYTLCKDTPRKDIPRKDTPSKDTASKDTPRRTVCKSLALTSVPELMPILVFPHSTKRTLYL</sequence>
<dbReference type="CDD" id="cd17304">
    <property type="entry name" value="PIPKc_PIP5KL1"/>
    <property type="match status" value="1"/>
</dbReference>
<evidence type="ECO:0000259" key="3">
    <source>
        <dbReference type="PROSITE" id="PS51455"/>
    </source>
</evidence>
<keyword evidence="5" id="KW-1185">Reference proteome</keyword>
<dbReference type="InterPro" id="IPR002498">
    <property type="entry name" value="PInositol-4-P-4/5-kinase_core"/>
</dbReference>
<evidence type="ECO:0000256" key="1">
    <source>
        <dbReference type="PROSITE-ProRule" id="PRU00781"/>
    </source>
</evidence>
<protein>
    <recommendedName>
        <fullName evidence="3">PIPK domain-containing protein</fullName>
    </recommendedName>
</protein>
<accession>A0AAV7Q2Z2</accession>
<keyword evidence="1" id="KW-0418">Kinase</keyword>
<feature type="domain" description="PIPK" evidence="3">
    <location>
        <begin position="22"/>
        <end position="437"/>
    </location>
</feature>
<reference evidence="4" key="1">
    <citation type="journal article" date="2022" name="bioRxiv">
        <title>Sequencing and chromosome-scale assembly of the giantPleurodeles waltlgenome.</title>
        <authorList>
            <person name="Brown T."/>
            <person name="Elewa A."/>
            <person name="Iarovenko S."/>
            <person name="Subramanian E."/>
            <person name="Araus A.J."/>
            <person name="Petzold A."/>
            <person name="Susuki M."/>
            <person name="Suzuki K.-i.T."/>
            <person name="Hayashi T."/>
            <person name="Toyoda A."/>
            <person name="Oliveira C."/>
            <person name="Osipova E."/>
            <person name="Leigh N.D."/>
            <person name="Simon A."/>
            <person name="Yun M.H."/>
        </authorList>
    </citation>
    <scope>NUCLEOTIDE SEQUENCE</scope>
    <source>
        <strain evidence="4">20211129_DDA</strain>
        <tissue evidence="4">Liver</tissue>
    </source>
</reference>
<organism evidence="4 5">
    <name type="scientific">Pleurodeles waltl</name>
    <name type="common">Iberian ribbed newt</name>
    <dbReference type="NCBI Taxonomy" id="8319"/>
    <lineage>
        <taxon>Eukaryota</taxon>
        <taxon>Metazoa</taxon>
        <taxon>Chordata</taxon>
        <taxon>Craniata</taxon>
        <taxon>Vertebrata</taxon>
        <taxon>Euteleostomi</taxon>
        <taxon>Amphibia</taxon>
        <taxon>Batrachia</taxon>
        <taxon>Caudata</taxon>
        <taxon>Salamandroidea</taxon>
        <taxon>Salamandridae</taxon>
        <taxon>Pleurodelinae</taxon>
        <taxon>Pleurodeles</taxon>
    </lineage>
</organism>
<dbReference type="AlphaFoldDB" id="A0AAV7Q2Z2"/>
<dbReference type="PROSITE" id="PS51455">
    <property type="entry name" value="PIPK"/>
    <property type="match status" value="1"/>
</dbReference>
<comment type="caution">
    <text evidence="4">The sequence shown here is derived from an EMBL/GenBank/DDBJ whole genome shotgun (WGS) entry which is preliminary data.</text>
</comment>
<keyword evidence="1" id="KW-0808">Transferase</keyword>
<dbReference type="InterPro" id="IPR023610">
    <property type="entry name" value="PInositol-4/5-P-5/4-kinase"/>
</dbReference>
<proteinExistence type="predicted"/>
<dbReference type="GO" id="GO:0005886">
    <property type="term" value="C:plasma membrane"/>
    <property type="evidence" value="ECO:0007669"/>
    <property type="project" value="TreeGrafter"/>
</dbReference>
<dbReference type="EMBL" id="JANPWB010000010">
    <property type="protein sequence ID" value="KAJ1133585.1"/>
    <property type="molecule type" value="Genomic_DNA"/>
</dbReference>
<dbReference type="SMART" id="SM00330">
    <property type="entry name" value="PIPKc"/>
    <property type="match status" value="1"/>
</dbReference>
<gene>
    <name evidence="4" type="ORF">NDU88_000068</name>
</gene>
<feature type="compositionally biased region" description="Basic and acidic residues" evidence="2">
    <location>
        <begin position="633"/>
        <end position="656"/>
    </location>
</feature>
<dbReference type="GO" id="GO:0005524">
    <property type="term" value="F:ATP binding"/>
    <property type="evidence" value="ECO:0007669"/>
    <property type="project" value="UniProtKB-UniRule"/>
</dbReference>
<feature type="region of interest" description="Disordered" evidence="2">
    <location>
        <begin position="708"/>
        <end position="727"/>
    </location>
</feature>
<dbReference type="SUPFAM" id="SSF56104">
    <property type="entry name" value="SAICAR synthase-like"/>
    <property type="match status" value="1"/>
</dbReference>
<dbReference type="PANTHER" id="PTHR23086">
    <property type="entry name" value="PHOSPHATIDYLINOSITOL-4-PHOSPHATE 5-KINASE"/>
    <property type="match status" value="1"/>
</dbReference>
<feature type="region of interest" description="Disordered" evidence="2">
    <location>
        <begin position="592"/>
        <end position="616"/>
    </location>
</feature>
<feature type="region of interest" description="Disordered" evidence="2">
    <location>
        <begin position="545"/>
        <end position="572"/>
    </location>
</feature>
<keyword evidence="1" id="KW-0067">ATP-binding</keyword>
<dbReference type="InterPro" id="IPR027483">
    <property type="entry name" value="PInositol-4-P-4/5-kinase_C_sf"/>
</dbReference>
<evidence type="ECO:0000256" key="2">
    <source>
        <dbReference type="SAM" id="MobiDB-lite"/>
    </source>
</evidence>
<dbReference type="PANTHER" id="PTHR23086:SF46">
    <property type="entry name" value="PHOSPHATIDYLINOSITOL 4-PHOSPHATE 5-KINASE-LIKE PROTEIN 1"/>
    <property type="match status" value="1"/>
</dbReference>